<dbReference type="OrthoDB" id="2126260at2759"/>
<organism evidence="2 3">
    <name type="scientific">Rhizophagus clarus</name>
    <dbReference type="NCBI Taxonomy" id="94130"/>
    <lineage>
        <taxon>Eukaryota</taxon>
        <taxon>Fungi</taxon>
        <taxon>Fungi incertae sedis</taxon>
        <taxon>Mucoromycota</taxon>
        <taxon>Glomeromycotina</taxon>
        <taxon>Glomeromycetes</taxon>
        <taxon>Glomerales</taxon>
        <taxon>Glomeraceae</taxon>
        <taxon>Rhizophagus</taxon>
    </lineage>
</organism>
<gene>
    <name evidence="2" type="ORF">RCL2_001717700</name>
</gene>
<dbReference type="AlphaFoldDB" id="A0A8H3QRL7"/>
<reference evidence="2" key="1">
    <citation type="submission" date="2019-10" db="EMBL/GenBank/DDBJ databases">
        <title>Conservation and host-specific expression of non-tandemly repeated heterogenous ribosome RNA gene in arbuscular mycorrhizal fungi.</title>
        <authorList>
            <person name="Maeda T."/>
            <person name="Kobayashi Y."/>
            <person name="Nakagawa T."/>
            <person name="Ezawa T."/>
            <person name="Yamaguchi K."/>
            <person name="Bino T."/>
            <person name="Nishimoto Y."/>
            <person name="Shigenobu S."/>
            <person name="Kawaguchi M."/>
        </authorList>
    </citation>
    <scope>NUCLEOTIDE SEQUENCE</scope>
    <source>
        <strain evidence="2">HR1</strain>
    </source>
</reference>
<evidence type="ECO:0000313" key="3">
    <source>
        <dbReference type="Proteomes" id="UP000615446"/>
    </source>
</evidence>
<sequence>MNANIKLEFSNLKSKHFTLQETYKEYMPNKVKNNNEFKIDILHKIIGKQFEITNDTFSLMEKVIVKLDDMEVELKDTKVELKNTKVELRNTKEYKREDEWKKVKLAISDYYEYGLDVSRHDCIVKLNDILNDINMQIGDFELLLEIKNTSNDTFRKGWQKVEEARAPLNGPFPDDLKKYINPLQKLLNSSNIWRAWRTY</sequence>
<evidence type="ECO:0000313" key="2">
    <source>
        <dbReference type="EMBL" id="GES90320.1"/>
    </source>
</evidence>
<name>A0A8H3QRL7_9GLOM</name>
<comment type="caution">
    <text evidence="2">The sequence shown here is derived from an EMBL/GenBank/DDBJ whole genome shotgun (WGS) entry which is preliminary data.</text>
</comment>
<evidence type="ECO:0000256" key="1">
    <source>
        <dbReference type="SAM" id="Coils"/>
    </source>
</evidence>
<keyword evidence="1" id="KW-0175">Coiled coil</keyword>
<protein>
    <submittedName>
        <fullName evidence="2">Uncharacterized protein</fullName>
    </submittedName>
</protein>
<dbReference type="EMBL" id="BLAL01000194">
    <property type="protein sequence ID" value="GES90320.1"/>
    <property type="molecule type" value="Genomic_DNA"/>
</dbReference>
<dbReference type="Proteomes" id="UP000615446">
    <property type="component" value="Unassembled WGS sequence"/>
</dbReference>
<accession>A0A8H3QRL7</accession>
<proteinExistence type="predicted"/>
<feature type="coiled-coil region" evidence="1">
    <location>
        <begin position="60"/>
        <end position="87"/>
    </location>
</feature>